<protein>
    <submittedName>
        <fullName evidence="3">Uncharacterized protein</fullName>
    </submittedName>
</protein>
<dbReference type="OrthoDB" id="3696055at2"/>
<feature type="compositionally biased region" description="Acidic residues" evidence="1">
    <location>
        <begin position="136"/>
        <end position="150"/>
    </location>
</feature>
<keyword evidence="2" id="KW-0472">Membrane</keyword>
<dbReference type="NCBIfam" id="NF037996">
    <property type="entry name" value="B-4DMT"/>
    <property type="match status" value="1"/>
</dbReference>
<feature type="compositionally biased region" description="Basic residues" evidence="1">
    <location>
        <begin position="169"/>
        <end position="180"/>
    </location>
</feature>
<keyword evidence="2" id="KW-1133">Transmembrane helix</keyword>
<sequence>MRPWLTRAAVLAVLHAAADTLIAYYRLGEPTALSLPRGVALGVLVGVAALWGALDGLRRKLDSGRTWVLAAIFGGLLAAIIGLVAKAILLNQTSEEDIWPAITGGAAFTALLVLIPAGIGLAVGGAMKSPRKPVELDDSDENADDEDDEEPVAKPSPRPRKPRPEQQARHRHRKDKVPPA</sequence>
<keyword evidence="4" id="KW-1185">Reference proteome</keyword>
<organism evidence="3 4">
    <name type="scientific">Labedaea rhizosphaerae</name>
    <dbReference type="NCBI Taxonomy" id="598644"/>
    <lineage>
        <taxon>Bacteria</taxon>
        <taxon>Bacillati</taxon>
        <taxon>Actinomycetota</taxon>
        <taxon>Actinomycetes</taxon>
        <taxon>Pseudonocardiales</taxon>
        <taxon>Pseudonocardiaceae</taxon>
        <taxon>Labedaea</taxon>
    </lineage>
</organism>
<dbReference type="Proteomes" id="UP000295444">
    <property type="component" value="Unassembled WGS sequence"/>
</dbReference>
<evidence type="ECO:0000256" key="2">
    <source>
        <dbReference type="SAM" id="Phobius"/>
    </source>
</evidence>
<dbReference type="EMBL" id="SNXZ01000002">
    <property type="protein sequence ID" value="TDQ01197.1"/>
    <property type="molecule type" value="Genomic_DNA"/>
</dbReference>
<dbReference type="RefSeq" id="WP_133849801.1">
    <property type="nucleotide sequence ID" value="NZ_SNXZ01000002.1"/>
</dbReference>
<evidence type="ECO:0000256" key="1">
    <source>
        <dbReference type="SAM" id="MobiDB-lite"/>
    </source>
</evidence>
<feature type="region of interest" description="Disordered" evidence="1">
    <location>
        <begin position="128"/>
        <end position="180"/>
    </location>
</feature>
<proteinExistence type="predicted"/>
<dbReference type="AlphaFoldDB" id="A0A4R6SHU7"/>
<evidence type="ECO:0000313" key="3">
    <source>
        <dbReference type="EMBL" id="TDQ01197.1"/>
    </source>
</evidence>
<keyword evidence="2" id="KW-0812">Transmembrane</keyword>
<feature type="transmembrane region" description="Helical" evidence="2">
    <location>
        <begin position="34"/>
        <end position="54"/>
    </location>
</feature>
<feature type="transmembrane region" description="Helical" evidence="2">
    <location>
        <begin position="66"/>
        <end position="89"/>
    </location>
</feature>
<evidence type="ECO:0000313" key="4">
    <source>
        <dbReference type="Proteomes" id="UP000295444"/>
    </source>
</evidence>
<name>A0A4R6SHU7_LABRH</name>
<reference evidence="3 4" key="1">
    <citation type="submission" date="2019-03" db="EMBL/GenBank/DDBJ databases">
        <title>Genomic Encyclopedia of Type Strains, Phase IV (KMG-IV): sequencing the most valuable type-strain genomes for metagenomic binning, comparative biology and taxonomic classification.</title>
        <authorList>
            <person name="Goeker M."/>
        </authorList>
    </citation>
    <scope>NUCLEOTIDE SEQUENCE [LARGE SCALE GENOMIC DNA]</scope>
    <source>
        <strain evidence="3 4">DSM 45361</strain>
    </source>
</reference>
<gene>
    <name evidence="3" type="ORF">EV186_1021065</name>
</gene>
<accession>A0A4R6SHU7</accession>
<feature type="transmembrane region" description="Helical" evidence="2">
    <location>
        <begin position="101"/>
        <end position="123"/>
    </location>
</feature>
<dbReference type="InterPro" id="IPR047958">
    <property type="entry name" value="B-4DMT-like"/>
</dbReference>
<comment type="caution">
    <text evidence="3">The sequence shown here is derived from an EMBL/GenBank/DDBJ whole genome shotgun (WGS) entry which is preliminary data.</text>
</comment>